<reference evidence="1 2" key="1">
    <citation type="submission" date="2022-03" db="EMBL/GenBank/DDBJ databases">
        <authorList>
            <person name="Macdonald S."/>
            <person name="Ahmed S."/>
            <person name="Newling K."/>
        </authorList>
    </citation>
    <scope>NUCLEOTIDE SEQUENCE [LARGE SCALE GENOMIC DNA]</scope>
</reference>
<dbReference type="Proteomes" id="UP001642260">
    <property type="component" value="Unassembled WGS sequence"/>
</dbReference>
<accession>A0ABC8KGL6</accession>
<protein>
    <submittedName>
        <fullName evidence="1">Uncharacterized protein</fullName>
    </submittedName>
</protein>
<comment type="caution">
    <text evidence="1">The sequence shown here is derived from an EMBL/GenBank/DDBJ whole genome shotgun (WGS) entry which is preliminary data.</text>
</comment>
<dbReference type="EMBL" id="CAKOAT010243266">
    <property type="protein sequence ID" value="CAH8358194.1"/>
    <property type="molecule type" value="Genomic_DNA"/>
</dbReference>
<sequence>MMTAAGPLKALSSRSRSFRRRNREEEVKMCIVCLILRCLIHRLRLGRLRLLLCRRIFRRFVYTWRKRVGLRGVQDQRMGIEEQSERFNVGSKQQVNQKEDGFAAISSPPPLHVTISLPAAAATVPNEFQTRVF</sequence>
<evidence type="ECO:0000313" key="2">
    <source>
        <dbReference type="Proteomes" id="UP001642260"/>
    </source>
</evidence>
<dbReference type="AlphaFoldDB" id="A0ABC8KGL6"/>
<name>A0ABC8KGL6_ERUVS</name>
<gene>
    <name evidence="1" type="ORF">ERUC_LOCUS23950</name>
</gene>
<organism evidence="1 2">
    <name type="scientific">Eruca vesicaria subsp. sativa</name>
    <name type="common">Garden rocket</name>
    <name type="synonym">Eruca sativa</name>
    <dbReference type="NCBI Taxonomy" id="29727"/>
    <lineage>
        <taxon>Eukaryota</taxon>
        <taxon>Viridiplantae</taxon>
        <taxon>Streptophyta</taxon>
        <taxon>Embryophyta</taxon>
        <taxon>Tracheophyta</taxon>
        <taxon>Spermatophyta</taxon>
        <taxon>Magnoliopsida</taxon>
        <taxon>eudicotyledons</taxon>
        <taxon>Gunneridae</taxon>
        <taxon>Pentapetalae</taxon>
        <taxon>rosids</taxon>
        <taxon>malvids</taxon>
        <taxon>Brassicales</taxon>
        <taxon>Brassicaceae</taxon>
        <taxon>Brassiceae</taxon>
        <taxon>Eruca</taxon>
    </lineage>
</organism>
<evidence type="ECO:0000313" key="1">
    <source>
        <dbReference type="EMBL" id="CAH8358194.1"/>
    </source>
</evidence>
<keyword evidence="2" id="KW-1185">Reference proteome</keyword>
<proteinExistence type="predicted"/>